<dbReference type="Proteomes" id="UP000770661">
    <property type="component" value="Unassembled WGS sequence"/>
</dbReference>
<evidence type="ECO:0000256" key="8">
    <source>
        <dbReference type="ARBA" id="ARBA00048679"/>
    </source>
</evidence>
<protein>
    <submittedName>
        <fullName evidence="11">Serine/threonine-protein kinase 4</fullName>
    </submittedName>
</protein>
<sequence>MQELWQCYKALHKESGQVLAIKQVPIDTDLQEIIKEISIMQQCDSHHVVKYYGPTSKTPTCGHCAPAKSRHHEDLRKRRALTEEDDRTVGVYVSLMGLAGVTAPWTQSSRGHQGREYPPQHSGTRQTCRLRSGGATDTMAKRNTVIGTPFWMAPEVIQEIGYDCVADI</sequence>
<evidence type="ECO:0000256" key="7">
    <source>
        <dbReference type="ARBA" id="ARBA00047899"/>
    </source>
</evidence>
<accession>A0A8J5CR99</accession>
<keyword evidence="6" id="KW-0067">ATP-binding</keyword>
<evidence type="ECO:0000256" key="2">
    <source>
        <dbReference type="ARBA" id="ARBA00022527"/>
    </source>
</evidence>
<dbReference type="EMBL" id="JACEEZ010000986">
    <property type="protein sequence ID" value="KAG0729633.1"/>
    <property type="molecule type" value="Genomic_DNA"/>
</dbReference>
<dbReference type="PROSITE" id="PS50011">
    <property type="entry name" value="PROTEIN_KINASE_DOM"/>
    <property type="match status" value="1"/>
</dbReference>
<dbReference type="Gene3D" id="1.10.510.10">
    <property type="entry name" value="Transferase(Phosphotransferase) domain 1"/>
    <property type="match status" value="1"/>
</dbReference>
<gene>
    <name evidence="11" type="primary">STK4</name>
    <name evidence="11" type="ORF">GWK47_029934</name>
</gene>
<dbReference type="PANTHER" id="PTHR48012:SF10">
    <property type="entry name" value="FI20177P1"/>
    <property type="match status" value="1"/>
</dbReference>
<keyword evidence="2" id="KW-0723">Serine/threonine-protein kinase</keyword>
<evidence type="ECO:0000256" key="3">
    <source>
        <dbReference type="ARBA" id="ARBA00022679"/>
    </source>
</evidence>
<dbReference type="InterPro" id="IPR000719">
    <property type="entry name" value="Prot_kinase_dom"/>
</dbReference>
<keyword evidence="12" id="KW-1185">Reference proteome</keyword>
<proteinExistence type="inferred from homology"/>
<dbReference type="GO" id="GO:0004674">
    <property type="term" value="F:protein serine/threonine kinase activity"/>
    <property type="evidence" value="ECO:0007669"/>
    <property type="project" value="UniProtKB-KW"/>
</dbReference>
<evidence type="ECO:0000256" key="4">
    <source>
        <dbReference type="ARBA" id="ARBA00022741"/>
    </source>
</evidence>
<feature type="domain" description="Protein kinase" evidence="10">
    <location>
        <begin position="1"/>
        <end position="168"/>
    </location>
</feature>
<evidence type="ECO:0000256" key="9">
    <source>
        <dbReference type="SAM" id="MobiDB-lite"/>
    </source>
</evidence>
<reference evidence="11" key="1">
    <citation type="submission" date="2020-07" db="EMBL/GenBank/DDBJ databases">
        <title>The High-quality genome of the commercially important snow crab, Chionoecetes opilio.</title>
        <authorList>
            <person name="Jeong J.-H."/>
            <person name="Ryu S."/>
        </authorList>
    </citation>
    <scope>NUCLEOTIDE SEQUENCE</scope>
    <source>
        <strain evidence="11">MADBK_172401_WGS</strain>
        <tissue evidence="11">Digestive gland</tissue>
    </source>
</reference>
<dbReference type="InterPro" id="IPR050629">
    <property type="entry name" value="STE20/SPS1-PAK"/>
</dbReference>
<evidence type="ECO:0000256" key="5">
    <source>
        <dbReference type="ARBA" id="ARBA00022777"/>
    </source>
</evidence>
<dbReference type="AlphaFoldDB" id="A0A8J5CR99"/>
<dbReference type="GO" id="GO:0005524">
    <property type="term" value="F:ATP binding"/>
    <property type="evidence" value="ECO:0007669"/>
    <property type="project" value="UniProtKB-KW"/>
</dbReference>
<comment type="caution">
    <text evidence="11">The sequence shown here is derived from an EMBL/GenBank/DDBJ whole genome shotgun (WGS) entry which is preliminary data.</text>
</comment>
<keyword evidence="3" id="KW-0808">Transferase</keyword>
<dbReference type="Gene3D" id="3.30.200.20">
    <property type="entry name" value="Phosphorylase Kinase, domain 1"/>
    <property type="match status" value="1"/>
</dbReference>
<comment type="similarity">
    <text evidence="1">Belongs to the protein kinase superfamily. STE Ser/Thr protein kinase family. STE20 subfamily.</text>
</comment>
<dbReference type="SUPFAM" id="SSF56112">
    <property type="entry name" value="Protein kinase-like (PK-like)"/>
    <property type="match status" value="1"/>
</dbReference>
<evidence type="ECO:0000259" key="10">
    <source>
        <dbReference type="PROSITE" id="PS50011"/>
    </source>
</evidence>
<evidence type="ECO:0000313" key="11">
    <source>
        <dbReference type="EMBL" id="KAG0729633.1"/>
    </source>
</evidence>
<keyword evidence="4" id="KW-0547">Nucleotide-binding</keyword>
<dbReference type="GO" id="GO:0005737">
    <property type="term" value="C:cytoplasm"/>
    <property type="evidence" value="ECO:0007669"/>
    <property type="project" value="TreeGrafter"/>
</dbReference>
<dbReference type="OrthoDB" id="8693905at2759"/>
<organism evidence="11 12">
    <name type="scientific">Chionoecetes opilio</name>
    <name type="common">Atlantic snow crab</name>
    <name type="synonym">Cancer opilio</name>
    <dbReference type="NCBI Taxonomy" id="41210"/>
    <lineage>
        <taxon>Eukaryota</taxon>
        <taxon>Metazoa</taxon>
        <taxon>Ecdysozoa</taxon>
        <taxon>Arthropoda</taxon>
        <taxon>Crustacea</taxon>
        <taxon>Multicrustacea</taxon>
        <taxon>Malacostraca</taxon>
        <taxon>Eumalacostraca</taxon>
        <taxon>Eucarida</taxon>
        <taxon>Decapoda</taxon>
        <taxon>Pleocyemata</taxon>
        <taxon>Brachyura</taxon>
        <taxon>Eubrachyura</taxon>
        <taxon>Majoidea</taxon>
        <taxon>Majidae</taxon>
        <taxon>Chionoecetes</taxon>
    </lineage>
</organism>
<keyword evidence="5 11" id="KW-0418">Kinase</keyword>
<dbReference type="PANTHER" id="PTHR48012">
    <property type="entry name" value="STERILE20-LIKE KINASE, ISOFORM B-RELATED"/>
    <property type="match status" value="1"/>
</dbReference>
<comment type="catalytic activity">
    <reaction evidence="7">
        <text>L-threonyl-[protein] + ATP = O-phospho-L-threonyl-[protein] + ADP + H(+)</text>
        <dbReference type="Rhea" id="RHEA:46608"/>
        <dbReference type="Rhea" id="RHEA-COMP:11060"/>
        <dbReference type="Rhea" id="RHEA-COMP:11605"/>
        <dbReference type="ChEBI" id="CHEBI:15378"/>
        <dbReference type="ChEBI" id="CHEBI:30013"/>
        <dbReference type="ChEBI" id="CHEBI:30616"/>
        <dbReference type="ChEBI" id="CHEBI:61977"/>
        <dbReference type="ChEBI" id="CHEBI:456216"/>
        <dbReference type="EC" id="2.7.11.1"/>
    </reaction>
</comment>
<evidence type="ECO:0000256" key="1">
    <source>
        <dbReference type="ARBA" id="ARBA00008874"/>
    </source>
</evidence>
<comment type="catalytic activity">
    <reaction evidence="8">
        <text>L-seryl-[protein] + ATP = O-phospho-L-seryl-[protein] + ADP + H(+)</text>
        <dbReference type="Rhea" id="RHEA:17989"/>
        <dbReference type="Rhea" id="RHEA-COMP:9863"/>
        <dbReference type="Rhea" id="RHEA-COMP:11604"/>
        <dbReference type="ChEBI" id="CHEBI:15378"/>
        <dbReference type="ChEBI" id="CHEBI:29999"/>
        <dbReference type="ChEBI" id="CHEBI:30616"/>
        <dbReference type="ChEBI" id="CHEBI:83421"/>
        <dbReference type="ChEBI" id="CHEBI:456216"/>
        <dbReference type="EC" id="2.7.11.1"/>
    </reaction>
</comment>
<evidence type="ECO:0000256" key="6">
    <source>
        <dbReference type="ARBA" id="ARBA00022840"/>
    </source>
</evidence>
<name>A0A8J5CR99_CHIOP</name>
<feature type="region of interest" description="Disordered" evidence="9">
    <location>
        <begin position="105"/>
        <end position="135"/>
    </location>
</feature>
<dbReference type="InterPro" id="IPR011009">
    <property type="entry name" value="Kinase-like_dom_sf"/>
</dbReference>
<evidence type="ECO:0000313" key="12">
    <source>
        <dbReference type="Proteomes" id="UP000770661"/>
    </source>
</evidence>